<reference evidence="2 3" key="1">
    <citation type="journal article" date="2018" name="Nat. Ecol. Evol.">
        <title>Genomic signatures of mitonuclear coevolution across populations of Tigriopus californicus.</title>
        <authorList>
            <person name="Barreto F.S."/>
            <person name="Watson E.T."/>
            <person name="Lima T.G."/>
            <person name="Willett C.S."/>
            <person name="Edmands S."/>
            <person name="Li W."/>
            <person name="Burton R.S."/>
        </authorList>
    </citation>
    <scope>NUCLEOTIDE SEQUENCE [LARGE SCALE GENOMIC DNA]</scope>
    <source>
        <strain evidence="2 3">San Diego</strain>
    </source>
</reference>
<comment type="caution">
    <text evidence="2">The sequence shown here is derived from an EMBL/GenBank/DDBJ whole genome shotgun (WGS) entry which is preliminary data.</text>
</comment>
<dbReference type="EMBL" id="VCGU01000458">
    <property type="protein sequence ID" value="TRY63199.1"/>
    <property type="molecule type" value="Genomic_DNA"/>
</dbReference>
<proteinExistence type="predicted"/>
<protein>
    <submittedName>
        <fullName evidence="2">Uncharacterized protein</fullName>
    </submittedName>
</protein>
<gene>
    <name evidence="2" type="ORF">TCAL_03545</name>
</gene>
<dbReference type="AlphaFoldDB" id="A0A553NCX1"/>
<accession>A0A553NCX1</accession>
<feature type="compositionally biased region" description="Polar residues" evidence="1">
    <location>
        <begin position="239"/>
        <end position="250"/>
    </location>
</feature>
<evidence type="ECO:0000256" key="1">
    <source>
        <dbReference type="SAM" id="MobiDB-lite"/>
    </source>
</evidence>
<sequence>MAVANVEHKYLFKNHGVVKEILFPNKAILTFKLAGQEEKAILLAKNLTLDGHTWEDIPSQPQILSDVLKTGDELEFDCHIYDKGGGLGSGKDKCNYFAMKAWRTTQDGASGGTATPTAQPVPLNPHLITGTGWISELTPRKGVLTFERVQGGDERVLFLASKVYFFEKRLGAKQSLFDLCTEGDNLQFEAVPSENVDTSTLFCAWFATLVWKGRKPAPSTPSVDVGKPGGLIPGHQPRRSSLGSSEHSIELTTPVPSDEAVHLDFVNGRVSDTLIKGVGQIAKIINDKSGVIWWLKNGSCIQSVWFEAKQTFLYGSNLADKSLQQVFKADDPVLILAELAPSNFPTKWLAKQVIVNDYSTSIVDRIMKSFSPVDASTNQPDESMDH</sequence>
<dbReference type="OrthoDB" id="6343426at2759"/>
<evidence type="ECO:0000313" key="3">
    <source>
        <dbReference type="Proteomes" id="UP000318571"/>
    </source>
</evidence>
<keyword evidence="3" id="KW-1185">Reference proteome</keyword>
<organism evidence="2 3">
    <name type="scientific">Tigriopus californicus</name>
    <name type="common">Marine copepod</name>
    <dbReference type="NCBI Taxonomy" id="6832"/>
    <lineage>
        <taxon>Eukaryota</taxon>
        <taxon>Metazoa</taxon>
        <taxon>Ecdysozoa</taxon>
        <taxon>Arthropoda</taxon>
        <taxon>Crustacea</taxon>
        <taxon>Multicrustacea</taxon>
        <taxon>Hexanauplia</taxon>
        <taxon>Copepoda</taxon>
        <taxon>Harpacticoida</taxon>
        <taxon>Harpacticidae</taxon>
        <taxon>Tigriopus</taxon>
    </lineage>
</organism>
<name>A0A553NCX1_TIGCA</name>
<dbReference type="Proteomes" id="UP000318571">
    <property type="component" value="Chromosome 10"/>
</dbReference>
<evidence type="ECO:0000313" key="2">
    <source>
        <dbReference type="EMBL" id="TRY63199.1"/>
    </source>
</evidence>
<feature type="region of interest" description="Disordered" evidence="1">
    <location>
        <begin position="217"/>
        <end position="250"/>
    </location>
</feature>